<dbReference type="EMBL" id="BPPX01000011">
    <property type="protein sequence ID" value="GJC83134.1"/>
    <property type="molecule type" value="Genomic_DNA"/>
</dbReference>
<feature type="region of interest" description="Disordered" evidence="1">
    <location>
        <begin position="122"/>
        <end position="145"/>
    </location>
</feature>
<reference evidence="2 3" key="1">
    <citation type="submission" date="2021-07" db="EMBL/GenBank/DDBJ databases">
        <title>Genome data of Colletotrichum spaethianum.</title>
        <authorList>
            <person name="Utami Y.D."/>
            <person name="Hiruma K."/>
        </authorList>
    </citation>
    <scope>NUCLEOTIDE SEQUENCE [LARGE SCALE GENOMIC DNA]</scope>
    <source>
        <strain evidence="2 3">MAFF 242679</strain>
    </source>
</reference>
<evidence type="ECO:0000313" key="2">
    <source>
        <dbReference type="EMBL" id="GJC83134.1"/>
    </source>
</evidence>
<dbReference type="InterPro" id="IPR009959">
    <property type="entry name" value="Cyclase_SnoaL-like"/>
</dbReference>
<proteinExistence type="predicted"/>
<dbReference type="Gene3D" id="3.10.450.50">
    <property type="match status" value="1"/>
</dbReference>
<evidence type="ECO:0000313" key="3">
    <source>
        <dbReference type="Proteomes" id="UP001055172"/>
    </source>
</evidence>
<dbReference type="InterPro" id="IPR032710">
    <property type="entry name" value="NTF2-like_dom_sf"/>
</dbReference>
<dbReference type="GO" id="GO:0030638">
    <property type="term" value="P:polyketide metabolic process"/>
    <property type="evidence" value="ECO:0007669"/>
    <property type="project" value="InterPro"/>
</dbReference>
<sequence>MASSNNSYEASFRDMIHDHNAKRWTDLESRLLDIVVVDGESLPRDHFRDYLRNDLVGAEETKEVRIDAILVDADSKSIVARLVNHVTLVDSTKAFEYQEIVLANFINNLLSSWQTVRDEDGFRNREPTVPCTPSSSSSSFNNPPSPLKTSAELKSFYRSYINSINEKTMAKEFDNFCQPKLNHNGRELTIAEYIPLISNSQDAIEGLRFHVQELFTDGETQQVAARLQFTGTPVKEWAGAKPNGKPVNFHEHVMYQLEHGRISRVWSTIELDVYRNEMGKAIP</sequence>
<evidence type="ECO:0000256" key="1">
    <source>
        <dbReference type="SAM" id="MobiDB-lite"/>
    </source>
</evidence>
<keyword evidence="3" id="KW-1185">Reference proteome</keyword>
<evidence type="ECO:0008006" key="4">
    <source>
        <dbReference type="Google" id="ProtNLM"/>
    </source>
</evidence>
<dbReference type="Proteomes" id="UP001055172">
    <property type="component" value="Unassembled WGS sequence"/>
</dbReference>
<dbReference type="SUPFAM" id="SSF54427">
    <property type="entry name" value="NTF2-like"/>
    <property type="match status" value="1"/>
</dbReference>
<name>A0AA37GLY8_9PEZI</name>
<dbReference type="AlphaFoldDB" id="A0AA37GLY8"/>
<protein>
    <recommendedName>
        <fullName evidence="4">SnoaL-like polyketide cyclase</fullName>
    </recommendedName>
</protein>
<comment type="caution">
    <text evidence="2">The sequence shown here is derived from an EMBL/GenBank/DDBJ whole genome shotgun (WGS) entry which is preliminary data.</text>
</comment>
<gene>
    <name evidence="2" type="ORF">ColLi_05972</name>
</gene>
<feature type="compositionally biased region" description="Low complexity" evidence="1">
    <location>
        <begin position="133"/>
        <end position="142"/>
    </location>
</feature>
<dbReference type="Pfam" id="PF07366">
    <property type="entry name" value="SnoaL"/>
    <property type="match status" value="1"/>
</dbReference>
<accession>A0AA37GLY8</accession>
<organism evidence="2 3">
    <name type="scientific">Colletotrichum liriopes</name>
    <dbReference type="NCBI Taxonomy" id="708192"/>
    <lineage>
        <taxon>Eukaryota</taxon>
        <taxon>Fungi</taxon>
        <taxon>Dikarya</taxon>
        <taxon>Ascomycota</taxon>
        <taxon>Pezizomycotina</taxon>
        <taxon>Sordariomycetes</taxon>
        <taxon>Hypocreomycetidae</taxon>
        <taxon>Glomerellales</taxon>
        <taxon>Glomerellaceae</taxon>
        <taxon>Colletotrichum</taxon>
        <taxon>Colletotrichum spaethianum species complex</taxon>
    </lineage>
</organism>